<evidence type="ECO:0000313" key="3">
    <source>
        <dbReference type="Proteomes" id="UP000245870"/>
    </source>
</evidence>
<dbReference type="InterPro" id="IPR049458">
    <property type="entry name" value="EpsG-like"/>
</dbReference>
<feature type="transmembrane region" description="Helical" evidence="1">
    <location>
        <begin position="304"/>
        <end position="324"/>
    </location>
</feature>
<feature type="transmembrane region" description="Helical" evidence="1">
    <location>
        <begin position="98"/>
        <end position="117"/>
    </location>
</feature>
<keyword evidence="1" id="KW-0812">Transmembrane</keyword>
<feature type="transmembrane region" description="Helical" evidence="1">
    <location>
        <begin position="247"/>
        <end position="267"/>
    </location>
</feature>
<evidence type="ECO:0000256" key="1">
    <source>
        <dbReference type="SAM" id="Phobius"/>
    </source>
</evidence>
<accession>A0A2U0UFY8</accession>
<evidence type="ECO:0000313" key="2">
    <source>
        <dbReference type="EMBL" id="PVX56501.1"/>
    </source>
</evidence>
<feature type="transmembrane region" description="Helical" evidence="1">
    <location>
        <begin position="124"/>
        <end position="154"/>
    </location>
</feature>
<protein>
    <submittedName>
        <fullName evidence="2">EpsG-like putative glucosyltransferase</fullName>
    </submittedName>
</protein>
<feature type="transmembrane region" description="Helical" evidence="1">
    <location>
        <begin position="279"/>
        <end position="298"/>
    </location>
</feature>
<feature type="transmembrane region" description="Helical" evidence="1">
    <location>
        <begin position="199"/>
        <end position="227"/>
    </location>
</feature>
<feature type="transmembrane region" description="Helical" evidence="1">
    <location>
        <begin position="34"/>
        <end position="53"/>
    </location>
</feature>
<comment type="caution">
    <text evidence="2">The sequence shown here is derived from an EMBL/GenBank/DDBJ whole genome shotgun (WGS) entry which is preliminary data.</text>
</comment>
<dbReference type="Pfam" id="PF14897">
    <property type="entry name" value="EpsG"/>
    <property type="match status" value="1"/>
</dbReference>
<dbReference type="AlphaFoldDB" id="A0A2U0UFY8"/>
<dbReference type="Proteomes" id="UP000245870">
    <property type="component" value="Unassembled WGS sequence"/>
</dbReference>
<keyword evidence="2" id="KW-0808">Transferase</keyword>
<gene>
    <name evidence="2" type="ORF">C7379_10673</name>
</gene>
<dbReference type="EMBL" id="QENY01000006">
    <property type="protein sequence ID" value="PVX56501.1"/>
    <property type="molecule type" value="Genomic_DNA"/>
</dbReference>
<reference evidence="2 3" key="1">
    <citation type="submission" date="2018-05" db="EMBL/GenBank/DDBJ databases">
        <title>Genomic Encyclopedia of Type Strains, Phase IV (KMG-IV): sequencing the most valuable type-strain genomes for metagenomic binning, comparative biology and taxonomic classification.</title>
        <authorList>
            <person name="Goeker M."/>
        </authorList>
    </citation>
    <scope>NUCLEOTIDE SEQUENCE [LARGE SCALE GENOMIC DNA]</scope>
    <source>
        <strain evidence="2 3">DSM 100333</strain>
    </source>
</reference>
<feature type="transmembrane region" description="Helical" evidence="1">
    <location>
        <begin position="6"/>
        <end position="22"/>
    </location>
</feature>
<keyword evidence="3" id="KW-1185">Reference proteome</keyword>
<dbReference type="RefSeq" id="WP_116616181.1">
    <property type="nucleotide sequence ID" value="NZ_CAMQYP010000075.1"/>
</dbReference>
<sequence>MIYSIPYSLLVIFLGILAMLLHQRRDDQDFCYKLKIVGVSVYFVFFAFRGFIFTDWLTYYIEFDNVNLDLLLHYELGKSREPLFLILMLITKGIINDFHFLIFICTAINTWLLITFFRKYTDNIFICLVLYLVFEGFGISINLMRNSIAIFIFLNAIEHLEKRQPLQYFGMCLMAVGFHFSAFVYIPLYFFFHRKMNKWGYLTILIMCNAVFIFHIPIFMRLISLFGIGGAFLENKIDVYSEIGNRLGFGMGFIERFITGLLVFLYYDKLNSIRPTNKIFINGLITYFICSFMFSEFTEISKRLAMLFVFSYWIIWGDLIKCFAIKNNRRLFIAYLCVYCLLKTTVTINQPVDQYENLLFGKTKSFQERKYIYDRTFEEPKY</sequence>
<proteinExistence type="predicted"/>
<dbReference type="OrthoDB" id="1007695at2"/>
<dbReference type="GO" id="GO:0016740">
    <property type="term" value="F:transferase activity"/>
    <property type="evidence" value="ECO:0007669"/>
    <property type="project" value="UniProtKB-KW"/>
</dbReference>
<organism evidence="2 3">
    <name type="scientific">Hallella colorans</name>
    <dbReference type="NCBI Taxonomy" id="1703337"/>
    <lineage>
        <taxon>Bacteria</taxon>
        <taxon>Pseudomonadati</taxon>
        <taxon>Bacteroidota</taxon>
        <taxon>Bacteroidia</taxon>
        <taxon>Bacteroidales</taxon>
        <taxon>Prevotellaceae</taxon>
        <taxon>Hallella</taxon>
    </lineage>
</organism>
<feature type="transmembrane region" description="Helical" evidence="1">
    <location>
        <begin position="166"/>
        <end position="192"/>
    </location>
</feature>
<name>A0A2U0UFY8_9BACT</name>
<keyword evidence="1" id="KW-1133">Transmembrane helix</keyword>
<keyword evidence="1" id="KW-0472">Membrane</keyword>